<proteinExistence type="predicted"/>
<dbReference type="AlphaFoldDB" id="A0A239HCF0"/>
<evidence type="ECO:0000313" key="1">
    <source>
        <dbReference type="EMBL" id="SNS78473.1"/>
    </source>
</evidence>
<name>A0A239HCF0_9BURK</name>
<evidence type="ECO:0000313" key="2">
    <source>
        <dbReference type="Proteomes" id="UP000198284"/>
    </source>
</evidence>
<keyword evidence="2" id="KW-1185">Reference proteome</keyword>
<dbReference type="SUPFAM" id="SSF103025">
    <property type="entry name" value="Folate-binding domain"/>
    <property type="match status" value="1"/>
</dbReference>
<sequence>MTTWLQFLADQGAGFDEAAGGELTGFGAAAAPSSFMAPLTDLGLIAVSGEEGAQFLHNQLTNDVEHLGSGEARLAGYCSPKGRLLATLLMWKAEAGIMLQLPKALQPAIQKRLQMFVLRAKAKLADAVDEAVAIGLAGQQAQDALGNLFPQLPAADYAKVDAPAGSLIRMPDAFNVPRYLWITRPETAQQAWPTLSASVPPAAPSLWRRSQIAAGIPQITPATQDQFVPQMVNFELVGGVNFRKGCYPGQEIVARSQYLGKLKRRMMRAEVDAAEVRAGMEIFAASDPDQPCGMVVNAEPNDRGGADCLVEIKLALAEAGIRLGTASGPEVRLAAVPYPVTEPA</sequence>
<dbReference type="Gene3D" id="3.30.70.1630">
    <property type="match status" value="1"/>
</dbReference>
<dbReference type="InterPro" id="IPR017703">
    <property type="entry name" value="YgfZ/GCV_T_CS"/>
</dbReference>
<dbReference type="RefSeq" id="WP_089399535.1">
    <property type="nucleotide sequence ID" value="NZ_FZOT01000006.1"/>
</dbReference>
<dbReference type="InterPro" id="IPR045179">
    <property type="entry name" value="YgfZ/GcvT"/>
</dbReference>
<organism evidence="1 2">
    <name type="scientific">Noviherbaspirillum humi</name>
    <dbReference type="NCBI Taxonomy" id="1688639"/>
    <lineage>
        <taxon>Bacteria</taxon>
        <taxon>Pseudomonadati</taxon>
        <taxon>Pseudomonadota</taxon>
        <taxon>Betaproteobacteria</taxon>
        <taxon>Burkholderiales</taxon>
        <taxon>Oxalobacteraceae</taxon>
        <taxon>Noviherbaspirillum</taxon>
    </lineage>
</organism>
<dbReference type="GO" id="GO:0016226">
    <property type="term" value="P:iron-sulfur cluster assembly"/>
    <property type="evidence" value="ECO:0007669"/>
    <property type="project" value="TreeGrafter"/>
</dbReference>
<dbReference type="PANTHER" id="PTHR22602">
    <property type="entry name" value="TRANSFERASE CAF17, MITOCHONDRIAL-RELATED"/>
    <property type="match status" value="1"/>
</dbReference>
<dbReference type="EMBL" id="FZOT01000006">
    <property type="protein sequence ID" value="SNS78473.1"/>
    <property type="molecule type" value="Genomic_DNA"/>
</dbReference>
<gene>
    <name evidence="1" type="ORF">SAMN06265795_106168</name>
</gene>
<protein>
    <submittedName>
        <fullName evidence="1">Uncharacterized protein</fullName>
    </submittedName>
</protein>
<dbReference type="PANTHER" id="PTHR22602:SF0">
    <property type="entry name" value="TRANSFERASE CAF17, MITOCHONDRIAL-RELATED"/>
    <property type="match status" value="1"/>
</dbReference>
<dbReference type="OrthoDB" id="9796287at2"/>
<reference evidence="1 2" key="1">
    <citation type="submission" date="2017-06" db="EMBL/GenBank/DDBJ databases">
        <authorList>
            <person name="Kim H.J."/>
            <person name="Triplett B.A."/>
        </authorList>
    </citation>
    <scope>NUCLEOTIDE SEQUENCE [LARGE SCALE GENOMIC DNA]</scope>
    <source>
        <strain evidence="1 2">U15</strain>
    </source>
</reference>
<dbReference type="NCBIfam" id="TIGR03317">
    <property type="entry name" value="ygfZ_signature"/>
    <property type="match status" value="1"/>
</dbReference>
<accession>A0A239HCF0</accession>
<dbReference type="Gene3D" id="2.40.30.160">
    <property type="match status" value="1"/>
</dbReference>
<dbReference type="Gene3D" id="3.30.70.1400">
    <property type="entry name" value="Aminomethyltransferase beta-barrel domains"/>
    <property type="match status" value="1"/>
</dbReference>
<dbReference type="Proteomes" id="UP000198284">
    <property type="component" value="Unassembled WGS sequence"/>
</dbReference>